<accession>A0AA37Q4T6</accession>
<feature type="compositionally biased region" description="Low complexity" evidence="1">
    <location>
        <begin position="84"/>
        <end position="97"/>
    </location>
</feature>
<feature type="compositionally biased region" description="Low complexity" evidence="1">
    <location>
        <begin position="18"/>
        <end position="27"/>
    </location>
</feature>
<feature type="compositionally biased region" description="Polar residues" evidence="1">
    <location>
        <begin position="71"/>
        <end position="81"/>
    </location>
</feature>
<organism evidence="2 3">
    <name type="scientific">Roseisolibacter agri</name>
    <dbReference type="NCBI Taxonomy" id="2014610"/>
    <lineage>
        <taxon>Bacteria</taxon>
        <taxon>Pseudomonadati</taxon>
        <taxon>Gemmatimonadota</taxon>
        <taxon>Gemmatimonadia</taxon>
        <taxon>Gemmatimonadales</taxon>
        <taxon>Gemmatimonadaceae</taxon>
        <taxon>Roseisolibacter</taxon>
    </lineage>
</organism>
<dbReference type="EMBL" id="BRXS01000002">
    <property type="protein sequence ID" value="GLC24607.1"/>
    <property type="molecule type" value="Genomic_DNA"/>
</dbReference>
<gene>
    <name evidence="2" type="ORF">rosag_11200</name>
</gene>
<keyword evidence="3" id="KW-1185">Reference proteome</keyword>
<protein>
    <submittedName>
        <fullName evidence="2">Uncharacterized protein</fullName>
    </submittedName>
</protein>
<dbReference type="Proteomes" id="UP001161325">
    <property type="component" value="Unassembled WGS sequence"/>
</dbReference>
<evidence type="ECO:0000313" key="3">
    <source>
        <dbReference type="Proteomes" id="UP001161325"/>
    </source>
</evidence>
<feature type="compositionally biased region" description="Basic and acidic residues" evidence="1">
    <location>
        <begin position="1"/>
        <end position="15"/>
    </location>
</feature>
<evidence type="ECO:0000256" key="1">
    <source>
        <dbReference type="SAM" id="MobiDB-lite"/>
    </source>
</evidence>
<comment type="caution">
    <text evidence="2">The sequence shown here is derived from an EMBL/GenBank/DDBJ whole genome shotgun (WGS) entry which is preliminary data.</text>
</comment>
<sequence>MVEHEAPVGRGEQEAHPGAAGRASGRGRACHALRQTPLPGAGAELRVLTAGRGGCGKAHEYRNGKWVRPNAQVQLQGSEPSARTGAEAGTAAEPEET</sequence>
<feature type="region of interest" description="Disordered" evidence="1">
    <location>
        <begin position="1"/>
        <end position="34"/>
    </location>
</feature>
<dbReference type="AlphaFoldDB" id="A0AA37Q4T6"/>
<reference evidence="2" key="1">
    <citation type="submission" date="2022-08" db="EMBL/GenBank/DDBJ databases">
        <title>Draft genome sequencing of Roseisolibacter agri AW1220.</title>
        <authorList>
            <person name="Tobiishi Y."/>
            <person name="Tonouchi A."/>
        </authorList>
    </citation>
    <scope>NUCLEOTIDE SEQUENCE</scope>
    <source>
        <strain evidence="2">AW1220</strain>
    </source>
</reference>
<evidence type="ECO:0000313" key="2">
    <source>
        <dbReference type="EMBL" id="GLC24607.1"/>
    </source>
</evidence>
<proteinExistence type="predicted"/>
<name>A0AA37Q4T6_9BACT</name>
<feature type="region of interest" description="Disordered" evidence="1">
    <location>
        <begin position="69"/>
        <end position="97"/>
    </location>
</feature>